<dbReference type="EMBL" id="CP039350">
    <property type="protein sequence ID" value="QCD97203.1"/>
    <property type="molecule type" value="Genomic_DNA"/>
</dbReference>
<proteinExistence type="predicted"/>
<gene>
    <name evidence="1" type="ORF">DEO72_LG6g1913</name>
</gene>
<protein>
    <submittedName>
        <fullName evidence="1">Uncharacterized protein</fullName>
    </submittedName>
</protein>
<evidence type="ECO:0000313" key="1">
    <source>
        <dbReference type="EMBL" id="QCD97203.1"/>
    </source>
</evidence>
<sequence>MPKTSSIALLVWRLAARGKPPSDSVAPVWPLAPGGKGLAAGWSTSNFRLAESRWHQAVLVAMEIVDVWISGLEGLSSLTFMLGLDELSPIGVWDVLGGWTHDGHGTGSKLRRLGCLTIDEESVGLDYEQDWLVGLDHERDSFVGAQ</sequence>
<dbReference type="Proteomes" id="UP000501690">
    <property type="component" value="Linkage Group LG6"/>
</dbReference>
<organism evidence="1 2">
    <name type="scientific">Vigna unguiculata</name>
    <name type="common">Cowpea</name>
    <dbReference type="NCBI Taxonomy" id="3917"/>
    <lineage>
        <taxon>Eukaryota</taxon>
        <taxon>Viridiplantae</taxon>
        <taxon>Streptophyta</taxon>
        <taxon>Embryophyta</taxon>
        <taxon>Tracheophyta</taxon>
        <taxon>Spermatophyta</taxon>
        <taxon>Magnoliopsida</taxon>
        <taxon>eudicotyledons</taxon>
        <taxon>Gunneridae</taxon>
        <taxon>Pentapetalae</taxon>
        <taxon>rosids</taxon>
        <taxon>fabids</taxon>
        <taxon>Fabales</taxon>
        <taxon>Fabaceae</taxon>
        <taxon>Papilionoideae</taxon>
        <taxon>50 kb inversion clade</taxon>
        <taxon>NPAAA clade</taxon>
        <taxon>indigoferoid/millettioid clade</taxon>
        <taxon>Phaseoleae</taxon>
        <taxon>Vigna</taxon>
    </lineage>
</organism>
<keyword evidence="2" id="KW-1185">Reference proteome</keyword>
<name>A0A4D6M8R4_VIGUN</name>
<accession>A0A4D6M8R4</accession>
<reference evidence="1 2" key="1">
    <citation type="submission" date="2019-04" db="EMBL/GenBank/DDBJ databases">
        <title>An improved genome assembly and genetic linkage map for asparagus bean, Vigna unguiculata ssp. sesquipedialis.</title>
        <authorList>
            <person name="Xia Q."/>
            <person name="Zhang R."/>
            <person name="Dong Y."/>
        </authorList>
    </citation>
    <scope>NUCLEOTIDE SEQUENCE [LARGE SCALE GENOMIC DNA]</scope>
    <source>
        <tissue evidence="1">Leaf</tissue>
    </source>
</reference>
<evidence type="ECO:0000313" key="2">
    <source>
        <dbReference type="Proteomes" id="UP000501690"/>
    </source>
</evidence>
<dbReference type="AlphaFoldDB" id="A0A4D6M8R4"/>